<organism evidence="1 2">
    <name type="scientific">Microbacterium lemovicicum</name>
    <dbReference type="NCBI Taxonomy" id="1072463"/>
    <lineage>
        <taxon>Bacteria</taxon>
        <taxon>Bacillati</taxon>
        <taxon>Actinomycetota</taxon>
        <taxon>Actinomycetes</taxon>
        <taxon>Micrococcales</taxon>
        <taxon>Microbacteriaceae</taxon>
        <taxon>Microbacterium</taxon>
    </lineage>
</organism>
<protein>
    <submittedName>
        <fullName evidence="1">Uncharacterized protein</fullName>
    </submittedName>
</protein>
<proteinExistence type="predicted"/>
<keyword evidence="2" id="KW-1185">Reference proteome</keyword>
<reference evidence="1 2" key="1">
    <citation type="submission" date="2018-08" db="EMBL/GenBank/DDBJ databases">
        <title>Microbacterium lemovicicum sp. nov., a bacterium isolated from a natural uranium-rich soil.</title>
        <authorList>
            <person name="ORTET P."/>
        </authorList>
    </citation>
    <scope>NUCLEOTIDE SEQUENCE [LARGE SCALE GENOMIC DNA]</scope>
    <source>
        <strain evidence="1 2">Viu22</strain>
    </source>
</reference>
<sequence length="137" mass="14750">MTLMMLRDDALFTTTDGFGVRLSLPWIRSLPVASASDLQLQVDGSPVEHLLVALGERTVAPSALAFERGEWFVQDRLVLRVRGALEPGAHEVTVSYRLLIPYLPGGPDAPLTLPFATTRTLVLDAGAAVPTVSRDVA</sequence>
<accession>A0A3Q9J1T7</accession>
<gene>
    <name evidence="1" type="ORF">CVS47_02107</name>
</gene>
<evidence type="ECO:0000313" key="1">
    <source>
        <dbReference type="EMBL" id="AZS37470.1"/>
    </source>
</evidence>
<dbReference type="AlphaFoldDB" id="A0A3Q9J1T7"/>
<dbReference type="EMBL" id="CP031423">
    <property type="protein sequence ID" value="AZS37470.1"/>
    <property type="molecule type" value="Genomic_DNA"/>
</dbReference>
<dbReference type="KEGG" id="mlv:CVS47_02107"/>
<evidence type="ECO:0000313" key="2">
    <source>
        <dbReference type="Proteomes" id="UP000276888"/>
    </source>
</evidence>
<dbReference type="Proteomes" id="UP000276888">
    <property type="component" value="Chromosome"/>
</dbReference>
<name>A0A3Q9J1T7_9MICO</name>